<dbReference type="GO" id="GO:0016491">
    <property type="term" value="F:oxidoreductase activity"/>
    <property type="evidence" value="ECO:0007669"/>
    <property type="project" value="UniProtKB-KW"/>
</dbReference>
<keyword evidence="10" id="KW-0534">Nitrate assimilation</keyword>
<dbReference type="RefSeq" id="WP_188758260.1">
    <property type="nucleotide sequence ID" value="NZ_BMJB01000001.1"/>
</dbReference>
<dbReference type="GO" id="GO:0051539">
    <property type="term" value="F:4 iron, 4 sulfur cluster binding"/>
    <property type="evidence" value="ECO:0007669"/>
    <property type="project" value="UniProtKB-KW"/>
</dbReference>
<keyword evidence="6" id="KW-0479">Metal-binding</keyword>
<comment type="cofactor">
    <cofactor evidence="1">
        <name>Mo-bis(molybdopterin guanine dinucleotide)</name>
        <dbReference type="ChEBI" id="CHEBI:60539"/>
    </cofactor>
</comment>
<keyword evidence="13" id="KW-1185">Reference proteome</keyword>
<dbReference type="GO" id="GO:0045333">
    <property type="term" value="P:cellular respiration"/>
    <property type="evidence" value="ECO:0007669"/>
    <property type="project" value="UniProtKB-ARBA"/>
</dbReference>
<dbReference type="EMBL" id="BMJB01000001">
    <property type="protein sequence ID" value="GGA61338.1"/>
    <property type="molecule type" value="Genomic_DNA"/>
</dbReference>
<keyword evidence="9" id="KW-0411">Iron-sulfur</keyword>
<evidence type="ECO:0000259" key="11">
    <source>
        <dbReference type="PROSITE" id="PS51669"/>
    </source>
</evidence>
<evidence type="ECO:0000256" key="1">
    <source>
        <dbReference type="ARBA" id="ARBA00001942"/>
    </source>
</evidence>
<evidence type="ECO:0000313" key="12">
    <source>
        <dbReference type="EMBL" id="GGA61338.1"/>
    </source>
</evidence>
<protein>
    <submittedName>
        <fullName evidence="12">Nitrate reductase catalytic subunit</fullName>
    </submittedName>
</protein>
<name>A0A916RNY7_9BACT</name>
<evidence type="ECO:0000256" key="3">
    <source>
        <dbReference type="ARBA" id="ARBA00008747"/>
    </source>
</evidence>
<sequence>MSKFSTSIRRKLGFDTRKSEYAFQKDPRVGHISASRVADTWVKTTCGYCSVGCGMLVGVRDGKAVTVRGNPDHSVNHGKLCPKGQSEHHILTAPGRATQPLLRKKGKLVPVPWDEALDTMVERIGSIQQKYGNNSLGVVGTGQLVTEEVYTLGKLVQLGFRTRNNDGNTTLCMASAVSGYKLSFGSDGPPGSYEDMEAADVVLLIGSNIADNHPILCQRVERSSERTLIVVDPRVTKTAMMADIHLPVKPRSDIALINGIAHILIREGLIDSSYIEQHTTGFEEFAAYVSTFTPQHVAQVTGLNEETILKVALLYGRAKAAFIGWTMGVNHSTQGAVTVTAINNLALITGNIGRAGAAPFSITGQCNAMGTRETGFTSSLPGYRKFEDAAHREDLARIWNIDIERIPTARGLAYPDIIEGAVSGKIKALWFIATNPVVSFPNYSVLEQALRSVEFLVVQDGFHPTPTSDFADLVLPAAIWGEKEGTYTNSERRVGKVNRAVAPPGDARTDFDIFLDLAARIGVREELFPNWKTTHDAFLEWQRVSAGRMCDYSKFTWQQIEDENGAQWGGKRLYEDGIFPTSDGKARLHCVPCDPFVEQPNSEYNFILNTGRTVEHWHTRTKTSQVAMLESMVPNAWLEMNPEDAKRLNLKSHDRVTVTSRRSNVKNLELRITGIVAPGQVFMPFHFSESNSNLVTLGAFDPISREPNFKQCAVRVERSATH</sequence>
<dbReference type="Proteomes" id="UP000648801">
    <property type="component" value="Unassembled WGS sequence"/>
</dbReference>
<dbReference type="InterPro" id="IPR041957">
    <property type="entry name" value="CT_Nitrate-R-NapA-like"/>
</dbReference>
<dbReference type="InterPro" id="IPR009010">
    <property type="entry name" value="Asp_de-COase-like_dom_sf"/>
</dbReference>
<comment type="similarity">
    <text evidence="3">Belongs to the prokaryotic molybdopterin-containing oxidoreductase family. NasA/NapA/NarB subfamily.</text>
</comment>
<evidence type="ECO:0000256" key="8">
    <source>
        <dbReference type="ARBA" id="ARBA00023004"/>
    </source>
</evidence>
<dbReference type="Pfam" id="PF00384">
    <property type="entry name" value="Molybdopterin"/>
    <property type="match status" value="1"/>
</dbReference>
<dbReference type="PANTHER" id="PTHR43105">
    <property type="entry name" value="RESPIRATORY NITRATE REDUCTASE"/>
    <property type="match status" value="1"/>
</dbReference>
<keyword evidence="8" id="KW-0408">Iron</keyword>
<dbReference type="GO" id="GO:0016020">
    <property type="term" value="C:membrane"/>
    <property type="evidence" value="ECO:0007669"/>
    <property type="project" value="TreeGrafter"/>
</dbReference>
<dbReference type="GO" id="GO:0043546">
    <property type="term" value="F:molybdopterin cofactor binding"/>
    <property type="evidence" value="ECO:0007669"/>
    <property type="project" value="InterPro"/>
</dbReference>
<dbReference type="GO" id="GO:0042128">
    <property type="term" value="P:nitrate assimilation"/>
    <property type="evidence" value="ECO:0007669"/>
    <property type="project" value="UniProtKB-KW"/>
</dbReference>
<dbReference type="SUPFAM" id="SSF53706">
    <property type="entry name" value="Formate dehydrogenase/DMSO reductase, domains 1-3"/>
    <property type="match status" value="1"/>
</dbReference>
<evidence type="ECO:0000313" key="13">
    <source>
        <dbReference type="Proteomes" id="UP000648801"/>
    </source>
</evidence>
<dbReference type="Gene3D" id="3.40.228.10">
    <property type="entry name" value="Dimethylsulfoxide Reductase, domain 2"/>
    <property type="match status" value="1"/>
</dbReference>
<dbReference type="InterPro" id="IPR006657">
    <property type="entry name" value="MoPterin_dinucl-bd_dom"/>
</dbReference>
<dbReference type="Gene3D" id="3.40.50.740">
    <property type="match status" value="1"/>
</dbReference>
<dbReference type="SMART" id="SM00926">
    <property type="entry name" value="Molybdop_Fe4S4"/>
    <property type="match status" value="1"/>
</dbReference>
<dbReference type="SUPFAM" id="SSF50692">
    <property type="entry name" value="ADC-like"/>
    <property type="match status" value="1"/>
</dbReference>
<evidence type="ECO:0000256" key="9">
    <source>
        <dbReference type="ARBA" id="ARBA00023014"/>
    </source>
</evidence>
<evidence type="ECO:0000256" key="2">
    <source>
        <dbReference type="ARBA" id="ARBA00001966"/>
    </source>
</evidence>
<dbReference type="InterPro" id="IPR006656">
    <property type="entry name" value="Mopterin_OxRdtase"/>
</dbReference>
<dbReference type="Pfam" id="PF04879">
    <property type="entry name" value="Molybdop_Fe4S4"/>
    <property type="match status" value="1"/>
</dbReference>
<reference evidence="12" key="2">
    <citation type="submission" date="2020-09" db="EMBL/GenBank/DDBJ databases">
        <authorList>
            <person name="Sun Q."/>
            <person name="Zhou Y."/>
        </authorList>
    </citation>
    <scope>NUCLEOTIDE SEQUENCE</scope>
    <source>
        <strain evidence="12">CGMCC 1.15447</strain>
    </source>
</reference>
<dbReference type="CDD" id="cd02754">
    <property type="entry name" value="MopB_Nitrate-R-NapA-like"/>
    <property type="match status" value="1"/>
</dbReference>
<dbReference type="Gene3D" id="2.40.40.20">
    <property type="match status" value="1"/>
</dbReference>
<keyword evidence="4" id="KW-0004">4Fe-4S</keyword>
<dbReference type="PIRSF" id="PIRSF000144">
    <property type="entry name" value="CbbBc"/>
    <property type="match status" value="1"/>
</dbReference>
<dbReference type="InterPro" id="IPR027467">
    <property type="entry name" value="MopterinOxRdtase_cofactor_BS"/>
</dbReference>
<dbReference type="PANTHER" id="PTHR43105:SF10">
    <property type="entry name" value="NADH-QUINONE OXIDOREDUCTASE SUBUNIT G"/>
    <property type="match status" value="1"/>
</dbReference>
<accession>A0A916RNY7</accession>
<dbReference type="Gene3D" id="2.20.25.90">
    <property type="entry name" value="ADC-like domains"/>
    <property type="match status" value="1"/>
</dbReference>
<reference evidence="12" key="1">
    <citation type="journal article" date="2014" name="Int. J. Syst. Evol. Microbiol.">
        <title>Complete genome sequence of Corynebacterium casei LMG S-19264T (=DSM 44701T), isolated from a smear-ripened cheese.</title>
        <authorList>
            <consortium name="US DOE Joint Genome Institute (JGI-PGF)"/>
            <person name="Walter F."/>
            <person name="Albersmeier A."/>
            <person name="Kalinowski J."/>
            <person name="Ruckert C."/>
        </authorList>
    </citation>
    <scope>NUCLEOTIDE SEQUENCE</scope>
    <source>
        <strain evidence="12">CGMCC 1.15447</strain>
    </source>
</reference>
<proteinExistence type="inferred from homology"/>
<keyword evidence="5" id="KW-0500">Molybdenum</keyword>
<evidence type="ECO:0000256" key="6">
    <source>
        <dbReference type="ARBA" id="ARBA00022723"/>
    </source>
</evidence>
<dbReference type="PROSITE" id="PS51669">
    <property type="entry name" value="4FE4S_MOW_BIS_MGD"/>
    <property type="match status" value="1"/>
</dbReference>
<dbReference type="Pfam" id="PF01568">
    <property type="entry name" value="Molydop_binding"/>
    <property type="match status" value="1"/>
</dbReference>
<dbReference type="PROSITE" id="PS00551">
    <property type="entry name" value="MOLYBDOPTERIN_PROK_1"/>
    <property type="match status" value="1"/>
</dbReference>
<dbReference type="InterPro" id="IPR050123">
    <property type="entry name" value="Prok_molybdopt-oxidoreductase"/>
</dbReference>
<dbReference type="CDD" id="cd02791">
    <property type="entry name" value="MopB_CT_Nitrate-R-NapA-like"/>
    <property type="match status" value="1"/>
</dbReference>
<dbReference type="AlphaFoldDB" id="A0A916RNY7"/>
<evidence type="ECO:0000256" key="7">
    <source>
        <dbReference type="ARBA" id="ARBA00023002"/>
    </source>
</evidence>
<organism evidence="12 13">
    <name type="scientific">Edaphobacter acidisoli</name>
    <dbReference type="NCBI Taxonomy" id="2040573"/>
    <lineage>
        <taxon>Bacteria</taxon>
        <taxon>Pseudomonadati</taxon>
        <taxon>Acidobacteriota</taxon>
        <taxon>Terriglobia</taxon>
        <taxon>Terriglobales</taxon>
        <taxon>Acidobacteriaceae</taxon>
        <taxon>Edaphobacter</taxon>
    </lineage>
</organism>
<evidence type="ECO:0000256" key="5">
    <source>
        <dbReference type="ARBA" id="ARBA00022505"/>
    </source>
</evidence>
<comment type="cofactor">
    <cofactor evidence="2">
        <name>[4Fe-4S] cluster</name>
        <dbReference type="ChEBI" id="CHEBI:49883"/>
    </cofactor>
</comment>
<evidence type="ECO:0000256" key="10">
    <source>
        <dbReference type="ARBA" id="ARBA00023063"/>
    </source>
</evidence>
<gene>
    <name evidence="12" type="ORF">GCM10011507_11030</name>
</gene>
<feature type="domain" description="4Fe-4S Mo/W bis-MGD-type" evidence="11">
    <location>
        <begin position="39"/>
        <end position="95"/>
    </location>
</feature>
<dbReference type="GO" id="GO:0046872">
    <property type="term" value="F:metal ion binding"/>
    <property type="evidence" value="ECO:0007669"/>
    <property type="project" value="UniProtKB-KW"/>
</dbReference>
<keyword evidence="7" id="KW-0560">Oxidoreductase</keyword>
<evidence type="ECO:0000256" key="4">
    <source>
        <dbReference type="ARBA" id="ARBA00022485"/>
    </source>
</evidence>
<comment type="caution">
    <text evidence="12">The sequence shown here is derived from an EMBL/GenBank/DDBJ whole genome shotgun (WGS) entry which is preliminary data.</text>
</comment>
<dbReference type="InterPro" id="IPR006963">
    <property type="entry name" value="Mopterin_OxRdtase_4Fe-4S_dom"/>
</dbReference>